<dbReference type="EMBL" id="JAVFHQ010000028">
    <property type="protein sequence ID" value="KAK4543991.1"/>
    <property type="molecule type" value="Genomic_DNA"/>
</dbReference>
<dbReference type="Proteomes" id="UP001324427">
    <property type="component" value="Unassembled WGS sequence"/>
</dbReference>
<organism evidence="2 3">
    <name type="scientific">Oleoguttula mirabilis</name>
    <dbReference type="NCBI Taxonomy" id="1507867"/>
    <lineage>
        <taxon>Eukaryota</taxon>
        <taxon>Fungi</taxon>
        <taxon>Dikarya</taxon>
        <taxon>Ascomycota</taxon>
        <taxon>Pezizomycotina</taxon>
        <taxon>Dothideomycetes</taxon>
        <taxon>Dothideomycetidae</taxon>
        <taxon>Mycosphaerellales</taxon>
        <taxon>Teratosphaeriaceae</taxon>
        <taxon>Oleoguttula</taxon>
    </lineage>
</organism>
<evidence type="ECO:0000256" key="1">
    <source>
        <dbReference type="SAM" id="MobiDB-lite"/>
    </source>
</evidence>
<evidence type="ECO:0000313" key="2">
    <source>
        <dbReference type="EMBL" id="KAK4543991.1"/>
    </source>
</evidence>
<name>A0AAV9JFU8_9PEZI</name>
<dbReference type="AlphaFoldDB" id="A0AAV9JFU8"/>
<proteinExistence type="predicted"/>
<sequence>MAGLLFVTAQNVDFKHINRLLLHLRDWQYGQEGTWDSFRLVTTKNAYDIDKPENGRGLIDGTTPPIPSEIYNGWSGARLSDIEGFMLDIAKPWDSTENQGFNSSIYIILDEKGLQDRTCVFAERRFDDEANELTDHFNKVRVPWSEVYIVFVNVNIGNVGFEDYCDERSRDDDGWHTYGQLLKDTSEENARKRDETIARLEREGKA</sequence>
<feature type="region of interest" description="Disordered" evidence="1">
    <location>
        <begin position="187"/>
        <end position="206"/>
    </location>
</feature>
<gene>
    <name evidence="2" type="ORF">LTR36_004765</name>
</gene>
<accession>A0AAV9JFU8</accession>
<protein>
    <submittedName>
        <fullName evidence="2">Uncharacterized protein</fullName>
    </submittedName>
</protein>
<keyword evidence="3" id="KW-1185">Reference proteome</keyword>
<comment type="caution">
    <text evidence="2">The sequence shown here is derived from an EMBL/GenBank/DDBJ whole genome shotgun (WGS) entry which is preliminary data.</text>
</comment>
<reference evidence="2 3" key="1">
    <citation type="submission" date="2021-11" db="EMBL/GenBank/DDBJ databases">
        <title>Black yeast isolated from Biological Soil Crust.</title>
        <authorList>
            <person name="Kurbessoian T."/>
        </authorList>
    </citation>
    <scope>NUCLEOTIDE SEQUENCE [LARGE SCALE GENOMIC DNA]</scope>
    <source>
        <strain evidence="2 3">CCFEE 5522</strain>
    </source>
</reference>
<evidence type="ECO:0000313" key="3">
    <source>
        <dbReference type="Proteomes" id="UP001324427"/>
    </source>
</evidence>